<dbReference type="PANTHER" id="PTHR33356:SF5">
    <property type="entry name" value="TIP41-LIKE PROTEIN"/>
    <property type="match status" value="1"/>
</dbReference>
<evidence type="ECO:0000313" key="3">
    <source>
        <dbReference type="Proteomes" id="UP001327560"/>
    </source>
</evidence>
<reference evidence="2 3" key="1">
    <citation type="submission" date="2023-10" db="EMBL/GenBank/DDBJ databases">
        <title>Chromosome-scale genome assembly provides insights into flower coloration mechanisms of Canna indica.</title>
        <authorList>
            <person name="Li C."/>
        </authorList>
    </citation>
    <scope>NUCLEOTIDE SEQUENCE [LARGE SCALE GENOMIC DNA]</scope>
    <source>
        <tissue evidence="2">Flower</tissue>
    </source>
</reference>
<dbReference type="AlphaFoldDB" id="A0AAQ3JUE7"/>
<protein>
    <submittedName>
        <fullName evidence="2">Uncharacterized protein</fullName>
    </submittedName>
</protein>
<proteinExistence type="predicted"/>
<gene>
    <name evidence="2" type="ORF">Cni_G04270</name>
</gene>
<dbReference type="PANTHER" id="PTHR33356">
    <property type="entry name" value="TIP41-LIKE PROTEIN"/>
    <property type="match status" value="1"/>
</dbReference>
<name>A0AAQ3JUE7_9LILI</name>
<dbReference type="EMBL" id="CP136890">
    <property type="protein sequence ID" value="WOK95563.1"/>
    <property type="molecule type" value="Genomic_DNA"/>
</dbReference>
<evidence type="ECO:0000313" key="2">
    <source>
        <dbReference type="EMBL" id="WOK95563.1"/>
    </source>
</evidence>
<accession>A0AAQ3JUE7</accession>
<feature type="region of interest" description="Disordered" evidence="1">
    <location>
        <begin position="237"/>
        <end position="261"/>
    </location>
</feature>
<dbReference type="Proteomes" id="UP001327560">
    <property type="component" value="Chromosome 1"/>
</dbReference>
<keyword evidence="3" id="KW-1185">Reference proteome</keyword>
<organism evidence="2 3">
    <name type="scientific">Canna indica</name>
    <name type="common">Indian-shot</name>
    <dbReference type="NCBI Taxonomy" id="4628"/>
    <lineage>
        <taxon>Eukaryota</taxon>
        <taxon>Viridiplantae</taxon>
        <taxon>Streptophyta</taxon>
        <taxon>Embryophyta</taxon>
        <taxon>Tracheophyta</taxon>
        <taxon>Spermatophyta</taxon>
        <taxon>Magnoliopsida</taxon>
        <taxon>Liliopsida</taxon>
        <taxon>Zingiberales</taxon>
        <taxon>Cannaceae</taxon>
        <taxon>Canna</taxon>
    </lineage>
</organism>
<sequence>MWLSCRPFTSFSPIFSRCPPFARFPLAMAKEFGDAALWLPPELLYDELLFGEARSRRTEAAAAAFALGSNPEAAPPPETLSALEECVAALARQMNHASILAAEKTKLMAEKTEGAVGFAHSALFNRLAAAKRSSKGPYVVSSSPMCLLEQPVDDDPWDVFSEAAAQVIRLNQSNARYLQKLQDYGLLDLSQMPSPGAQYTNPAATPQQQQFQAAQFRYLKQQQVLKQQLSTAWEGQGMARGSRPHGWPQPAWPAPQRQKQPLQPGHVMRSAYLNSRPVAKRVSTGTGVFLPRTQLCKPEPQRTPIKSPVTPPLSNQGQITNCDALYSPFVMQSGCSTVLVPGRVVQALNPTLELKSRDAFLHDHDARNGWLSNQQKLNKQETQPTPVAVREVQLPQEWTY</sequence>
<evidence type="ECO:0000256" key="1">
    <source>
        <dbReference type="SAM" id="MobiDB-lite"/>
    </source>
</evidence>